<organism evidence="6 7">
    <name type="scientific">Schizophyllum amplum</name>
    <dbReference type="NCBI Taxonomy" id="97359"/>
    <lineage>
        <taxon>Eukaryota</taxon>
        <taxon>Fungi</taxon>
        <taxon>Dikarya</taxon>
        <taxon>Basidiomycota</taxon>
        <taxon>Agaricomycotina</taxon>
        <taxon>Agaricomycetes</taxon>
        <taxon>Agaricomycetidae</taxon>
        <taxon>Agaricales</taxon>
        <taxon>Schizophyllaceae</taxon>
        <taxon>Schizophyllum</taxon>
    </lineage>
</organism>
<evidence type="ECO:0000256" key="4">
    <source>
        <dbReference type="PROSITE-ProRule" id="PRU00134"/>
    </source>
</evidence>
<dbReference type="GO" id="GO:0008270">
    <property type="term" value="F:zinc ion binding"/>
    <property type="evidence" value="ECO:0007669"/>
    <property type="project" value="UniProtKB-KW"/>
</dbReference>
<evidence type="ECO:0000256" key="2">
    <source>
        <dbReference type="ARBA" id="ARBA00022771"/>
    </source>
</evidence>
<evidence type="ECO:0000256" key="3">
    <source>
        <dbReference type="ARBA" id="ARBA00022833"/>
    </source>
</evidence>
<evidence type="ECO:0000256" key="1">
    <source>
        <dbReference type="ARBA" id="ARBA00022723"/>
    </source>
</evidence>
<keyword evidence="3" id="KW-0862">Zinc</keyword>
<keyword evidence="7" id="KW-1185">Reference proteome</keyword>
<evidence type="ECO:0000313" key="7">
    <source>
        <dbReference type="Proteomes" id="UP000320762"/>
    </source>
</evidence>
<comment type="caution">
    <text evidence="6">The sequence shown here is derived from an EMBL/GenBank/DDBJ whole genome shotgun (WGS) entry which is preliminary data.</text>
</comment>
<dbReference type="AlphaFoldDB" id="A0A550D0E0"/>
<reference evidence="6 7" key="1">
    <citation type="journal article" date="2019" name="New Phytol.">
        <title>Comparative genomics reveals unique wood-decay strategies and fruiting body development in the Schizophyllaceae.</title>
        <authorList>
            <person name="Almasi E."/>
            <person name="Sahu N."/>
            <person name="Krizsan K."/>
            <person name="Balint B."/>
            <person name="Kovacs G.M."/>
            <person name="Kiss B."/>
            <person name="Cseklye J."/>
            <person name="Drula E."/>
            <person name="Henrissat B."/>
            <person name="Nagy I."/>
            <person name="Chovatia M."/>
            <person name="Adam C."/>
            <person name="LaButti K."/>
            <person name="Lipzen A."/>
            <person name="Riley R."/>
            <person name="Grigoriev I.V."/>
            <person name="Nagy L.G."/>
        </authorList>
    </citation>
    <scope>NUCLEOTIDE SEQUENCE [LARGE SCALE GENOMIC DNA]</scope>
    <source>
        <strain evidence="6 7">NL-1724</strain>
    </source>
</reference>
<dbReference type="Pfam" id="PF01753">
    <property type="entry name" value="zf-MYND"/>
    <property type="match status" value="1"/>
</dbReference>
<proteinExistence type="predicted"/>
<dbReference type="Gene3D" id="6.10.140.2220">
    <property type="match status" value="1"/>
</dbReference>
<accession>A0A550D0E0</accession>
<feature type="domain" description="MYND-type" evidence="5">
    <location>
        <begin position="66"/>
        <end position="108"/>
    </location>
</feature>
<dbReference type="Proteomes" id="UP000320762">
    <property type="component" value="Unassembled WGS sequence"/>
</dbReference>
<protein>
    <recommendedName>
        <fullName evidence="5">MYND-type domain-containing protein</fullName>
    </recommendedName>
</protein>
<keyword evidence="2 4" id="KW-0863">Zinc-finger</keyword>
<keyword evidence="1" id="KW-0479">Metal-binding</keyword>
<gene>
    <name evidence="6" type="ORF">BD626DRAFT_477647</name>
</gene>
<sequence length="228" mass="26100">MDETLDMAELCLVHRSAAFALPKALPETGVDMPSIISVRLEDLRLCHAIMRRAESIEKRLMRICSNEMCTRHAMSGPLKRCPCGLAYYCSRSCQKADWRAQGRHRNECGLHAQYDLKISSRDWSHLNSLAVALVFDCRGEIFGHTRAVPLQDNILLDLDLRECGMMYISLSVHYAGYELQSIIMPPFEDISEIRDADIDQLDSAEKQWWDRGGHYIRESVEDKHDTPT</sequence>
<evidence type="ECO:0000313" key="6">
    <source>
        <dbReference type="EMBL" id="TRM70496.1"/>
    </source>
</evidence>
<dbReference type="EMBL" id="VDMD01000001">
    <property type="protein sequence ID" value="TRM70496.1"/>
    <property type="molecule type" value="Genomic_DNA"/>
</dbReference>
<dbReference type="OrthoDB" id="3071110at2759"/>
<dbReference type="InterPro" id="IPR002893">
    <property type="entry name" value="Znf_MYND"/>
</dbReference>
<dbReference type="SUPFAM" id="SSF144232">
    <property type="entry name" value="HIT/MYND zinc finger-like"/>
    <property type="match status" value="1"/>
</dbReference>
<name>A0A550D0E0_9AGAR</name>
<evidence type="ECO:0000259" key="5">
    <source>
        <dbReference type="PROSITE" id="PS50865"/>
    </source>
</evidence>
<dbReference type="PROSITE" id="PS50865">
    <property type="entry name" value="ZF_MYND_2"/>
    <property type="match status" value="1"/>
</dbReference>